<evidence type="ECO:0000313" key="6">
    <source>
        <dbReference type="EMBL" id="SMC66762.1"/>
    </source>
</evidence>
<dbReference type="InterPro" id="IPR059112">
    <property type="entry name" value="CysZ/EI24"/>
</dbReference>
<dbReference type="Proteomes" id="UP000192708">
    <property type="component" value="Unassembled WGS sequence"/>
</dbReference>
<protein>
    <submittedName>
        <fullName evidence="6">Etoposide-induced protein 2.4 (EI24)</fullName>
    </submittedName>
</protein>
<keyword evidence="3 5" id="KW-1133">Transmembrane helix</keyword>
<comment type="subcellular location">
    <subcellularLocation>
        <location evidence="1">Membrane</location>
        <topology evidence="1">Multi-pass membrane protein</topology>
    </subcellularLocation>
</comment>
<proteinExistence type="predicted"/>
<feature type="transmembrane region" description="Helical" evidence="5">
    <location>
        <begin position="235"/>
        <end position="257"/>
    </location>
</feature>
<dbReference type="EMBL" id="FWXJ01000011">
    <property type="protein sequence ID" value="SMC66762.1"/>
    <property type="molecule type" value="Genomic_DNA"/>
</dbReference>
<keyword evidence="7" id="KW-1185">Reference proteome</keyword>
<reference evidence="6 7" key="1">
    <citation type="submission" date="2017-04" db="EMBL/GenBank/DDBJ databases">
        <authorList>
            <person name="Afonso C.L."/>
            <person name="Miller P.J."/>
            <person name="Scott M.A."/>
            <person name="Spackman E."/>
            <person name="Goraichik I."/>
            <person name="Dimitrov K.M."/>
            <person name="Suarez D.L."/>
            <person name="Swayne D.E."/>
        </authorList>
    </citation>
    <scope>NUCLEOTIDE SEQUENCE [LARGE SCALE GENOMIC DNA]</scope>
    <source>
        <strain evidence="6 7">VK13</strain>
    </source>
</reference>
<evidence type="ECO:0000313" key="7">
    <source>
        <dbReference type="Proteomes" id="UP000192708"/>
    </source>
</evidence>
<evidence type="ECO:0000256" key="2">
    <source>
        <dbReference type="ARBA" id="ARBA00022692"/>
    </source>
</evidence>
<accession>A0A1W2B208</accession>
<feature type="transmembrane region" description="Helical" evidence="5">
    <location>
        <begin position="82"/>
        <end position="112"/>
    </location>
</feature>
<feature type="transmembrane region" description="Helical" evidence="5">
    <location>
        <begin position="201"/>
        <end position="229"/>
    </location>
</feature>
<gene>
    <name evidence="6" type="ORF">SAMN06296008_11127</name>
</gene>
<keyword evidence="2 5" id="KW-0812">Transmembrane</keyword>
<feature type="transmembrane region" description="Helical" evidence="5">
    <location>
        <begin position="21"/>
        <end position="43"/>
    </location>
</feature>
<evidence type="ECO:0000256" key="1">
    <source>
        <dbReference type="ARBA" id="ARBA00004141"/>
    </source>
</evidence>
<dbReference type="RefSeq" id="WP_084284297.1">
    <property type="nucleotide sequence ID" value="NZ_FWXJ01000011.1"/>
</dbReference>
<evidence type="ECO:0000256" key="4">
    <source>
        <dbReference type="ARBA" id="ARBA00023136"/>
    </source>
</evidence>
<evidence type="ECO:0000256" key="3">
    <source>
        <dbReference type="ARBA" id="ARBA00022989"/>
    </source>
</evidence>
<keyword evidence="4 5" id="KW-0472">Membrane</keyword>
<feature type="transmembrane region" description="Helical" evidence="5">
    <location>
        <begin position="162"/>
        <end position="181"/>
    </location>
</feature>
<organism evidence="6 7">
    <name type="scientific">Polynucleobacter kasalickyi</name>
    <dbReference type="NCBI Taxonomy" id="1938817"/>
    <lineage>
        <taxon>Bacteria</taxon>
        <taxon>Pseudomonadati</taxon>
        <taxon>Pseudomonadota</taxon>
        <taxon>Betaproteobacteria</taxon>
        <taxon>Burkholderiales</taxon>
        <taxon>Burkholderiaceae</taxon>
        <taxon>Polynucleobacter</taxon>
    </lineage>
</organism>
<dbReference type="STRING" id="1938817.SAMN06296008_11127"/>
<sequence length="270" mass="31466">MRDVSRAFLLACRDILNPRMLWLTTRPFVITGVLWSFILWFTWNPLLDWTKFTITQSWLSLWISKISTNVGWEGVRTVLSPYLAVAILMPLIVVTLIIVVSYSSMTAVIKFLERQKSYQGIRRAQGGSFLGSLWNTVVLSFFALLLMLVSFPLWWIPPLFSIIPPCIWGWFTAKLMGYDVLITHADRQERVRICYEKRYGLLFMGIVSGLLGAIPTFFWLTSIFVLILFPFVSLFMMWVYSVIFIFVSLWFGHYLLFALRVDRQLRGESL</sequence>
<dbReference type="AlphaFoldDB" id="A0A1W2B208"/>
<evidence type="ECO:0000256" key="5">
    <source>
        <dbReference type="SAM" id="Phobius"/>
    </source>
</evidence>
<feature type="transmembrane region" description="Helical" evidence="5">
    <location>
        <begin position="133"/>
        <end position="156"/>
    </location>
</feature>
<name>A0A1W2B208_9BURK</name>
<dbReference type="Pfam" id="PF07264">
    <property type="entry name" value="EI24"/>
    <property type="match status" value="1"/>
</dbReference>